<evidence type="ECO:0000256" key="3">
    <source>
        <dbReference type="SAM" id="MobiDB-lite"/>
    </source>
</evidence>
<dbReference type="PANTHER" id="PTHR21198">
    <property type="entry name" value="GLUTAMATE RACEMASE"/>
    <property type="match status" value="1"/>
</dbReference>
<feature type="coiled-coil region" evidence="2">
    <location>
        <begin position="728"/>
        <end position="762"/>
    </location>
</feature>
<dbReference type="Proteomes" id="UP001459277">
    <property type="component" value="Unassembled WGS sequence"/>
</dbReference>
<dbReference type="InterPro" id="IPR001920">
    <property type="entry name" value="Asp/Glu_race"/>
</dbReference>
<accession>A0AAW2DWK4</accession>
<proteinExistence type="predicted"/>
<keyword evidence="2" id="KW-0175">Coiled coil</keyword>
<sequence>MTILFHILNCPPVLLGRVSMNKTLHRRRSNLSVAVQISSVSIQTDDSENLIESKKILGSGMALKRSQTPNSLLRQPNTIGVIGGVSVYSTLIFLEKLVRWSSKDGQECVPFVVCSDPALSKELPVLSSFHSFNDRNAQTQFNHGHIVGDLQQKRLFLEQSGACCIVMPCHLSHVWHSEVSKGCSLPFLHIGDCVAMELSKTNLRPLEAGSNVRIGVLATGATLKAGVYQEKLQSQGFEVVLPDQATMHHIILPAIEAFNRRDITGARNLLRIAVQVLLVRAVNTVILASDEMQGLLPHDDPLLKKCIDPMDALARSTIRWATSTEKSKHKEDMSTTRPILLDEPEFKAKPEPISIYHPMAEEISAAMGTPMEDFFDRANVVAETMATATPTAAQGVPVETPIPSAKPVTVDKGTPTEKVSEPAPTPAETLTPQEGATPSAASQTEVASSATPPVISTSDHFAALSQAVKDDSSLVVTPSSIPSSATRGPDADLSSEGSEKVLEDSDDEPTVKKRISDSDEKEGDGHGAEAMETFEEPEVAAAVVIPTVTPSAVPGAPVLATHSAPVSAIPTAPILIGPSPVLTALSQFEVGSSSATIPDPVSEAAAFFTRFDQPEVNDLDSVDFWGSRPPYVDFHGFRVPEDCASHLEAVYSSRGDFMQGFRLGRSAREHFLKLLGSVMNDIEHNFVDTVSTERILQWRAAVQELISVGFAVEFILDHLREISHAFFMKKVQSVVDAIDTRIEALRKEVANLEGHRERLLSSFGGSSCFGDRPLIFKFH</sequence>
<name>A0AAW2DWK4_9ROSI</name>
<keyword evidence="5" id="KW-1185">Reference proteome</keyword>
<protein>
    <submittedName>
        <fullName evidence="4">Uncharacterized protein</fullName>
    </submittedName>
</protein>
<dbReference type="Gene3D" id="3.40.50.1860">
    <property type="match status" value="2"/>
</dbReference>
<feature type="region of interest" description="Disordered" evidence="3">
    <location>
        <begin position="390"/>
        <end position="453"/>
    </location>
</feature>
<gene>
    <name evidence="4" type="ORF">SO802_000893</name>
</gene>
<dbReference type="InterPro" id="IPR015942">
    <property type="entry name" value="Asp/Glu/hydantoin_racemase"/>
</dbReference>
<dbReference type="PANTHER" id="PTHR21198:SF9">
    <property type="entry name" value="ASPARTATE RACEMASE"/>
    <property type="match status" value="1"/>
</dbReference>
<feature type="compositionally biased region" description="Polar residues" evidence="3">
    <location>
        <begin position="474"/>
        <end position="486"/>
    </location>
</feature>
<feature type="region of interest" description="Disordered" evidence="3">
    <location>
        <begin position="469"/>
        <end position="528"/>
    </location>
</feature>
<dbReference type="AlphaFoldDB" id="A0AAW2DWK4"/>
<feature type="compositionally biased region" description="Basic and acidic residues" evidence="3">
    <location>
        <begin position="497"/>
        <end position="528"/>
    </location>
</feature>
<dbReference type="Pfam" id="PF01177">
    <property type="entry name" value="Asp_Glu_race"/>
    <property type="match status" value="1"/>
</dbReference>
<evidence type="ECO:0000256" key="1">
    <source>
        <dbReference type="ARBA" id="ARBA00023235"/>
    </source>
</evidence>
<evidence type="ECO:0000256" key="2">
    <source>
        <dbReference type="SAM" id="Coils"/>
    </source>
</evidence>
<comment type="caution">
    <text evidence="4">The sequence shown here is derived from an EMBL/GenBank/DDBJ whole genome shotgun (WGS) entry which is preliminary data.</text>
</comment>
<feature type="compositionally biased region" description="Polar residues" evidence="3">
    <location>
        <begin position="434"/>
        <end position="453"/>
    </location>
</feature>
<reference evidence="4 5" key="1">
    <citation type="submission" date="2024-01" db="EMBL/GenBank/DDBJ databases">
        <title>A telomere-to-telomere, gap-free genome of sweet tea (Lithocarpus litseifolius).</title>
        <authorList>
            <person name="Zhou J."/>
        </authorList>
    </citation>
    <scope>NUCLEOTIDE SEQUENCE [LARGE SCALE GENOMIC DNA]</scope>
    <source>
        <strain evidence="4">Zhou-2022a</strain>
        <tissue evidence="4">Leaf</tissue>
    </source>
</reference>
<organism evidence="4 5">
    <name type="scientific">Lithocarpus litseifolius</name>
    <dbReference type="NCBI Taxonomy" id="425828"/>
    <lineage>
        <taxon>Eukaryota</taxon>
        <taxon>Viridiplantae</taxon>
        <taxon>Streptophyta</taxon>
        <taxon>Embryophyta</taxon>
        <taxon>Tracheophyta</taxon>
        <taxon>Spermatophyta</taxon>
        <taxon>Magnoliopsida</taxon>
        <taxon>eudicotyledons</taxon>
        <taxon>Gunneridae</taxon>
        <taxon>Pentapetalae</taxon>
        <taxon>rosids</taxon>
        <taxon>fabids</taxon>
        <taxon>Fagales</taxon>
        <taxon>Fagaceae</taxon>
        <taxon>Lithocarpus</taxon>
    </lineage>
</organism>
<dbReference type="GO" id="GO:0047661">
    <property type="term" value="F:amino-acid racemase activity"/>
    <property type="evidence" value="ECO:0007669"/>
    <property type="project" value="InterPro"/>
</dbReference>
<evidence type="ECO:0000313" key="4">
    <source>
        <dbReference type="EMBL" id="KAL0013824.1"/>
    </source>
</evidence>
<dbReference type="SUPFAM" id="SSF53681">
    <property type="entry name" value="Aspartate/glutamate racemase"/>
    <property type="match status" value="2"/>
</dbReference>
<dbReference type="EMBL" id="JAZDWU010000001">
    <property type="protein sequence ID" value="KAL0013824.1"/>
    <property type="molecule type" value="Genomic_DNA"/>
</dbReference>
<keyword evidence="1" id="KW-0413">Isomerase</keyword>
<evidence type="ECO:0000313" key="5">
    <source>
        <dbReference type="Proteomes" id="UP001459277"/>
    </source>
</evidence>